<gene>
    <name evidence="15" type="ORF">CEXT_335431</name>
</gene>
<keyword evidence="10 12" id="KW-0739">Sodium transport</keyword>
<evidence type="ECO:0000256" key="1">
    <source>
        <dbReference type="ARBA" id="ARBA00004141"/>
    </source>
</evidence>
<dbReference type="Pfam" id="PF00858">
    <property type="entry name" value="ASC"/>
    <property type="match status" value="1"/>
</dbReference>
<keyword evidence="7" id="KW-0915">Sodium</keyword>
<name>A0AAV4XNQ3_CAEEX</name>
<dbReference type="GO" id="GO:0016020">
    <property type="term" value="C:membrane"/>
    <property type="evidence" value="ECO:0007669"/>
    <property type="project" value="UniProtKB-SubCell"/>
</dbReference>
<evidence type="ECO:0000256" key="2">
    <source>
        <dbReference type="ARBA" id="ARBA00007193"/>
    </source>
</evidence>
<evidence type="ECO:0000256" key="6">
    <source>
        <dbReference type="ARBA" id="ARBA00022989"/>
    </source>
</evidence>
<evidence type="ECO:0000256" key="3">
    <source>
        <dbReference type="ARBA" id="ARBA00022448"/>
    </source>
</evidence>
<comment type="similarity">
    <text evidence="2 12">Belongs to the amiloride-sensitive sodium channel (TC 1.A.6) family.</text>
</comment>
<dbReference type="AlphaFoldDB" id="A0AAV4XNQ3"/>
<organism evidence="15 16">
    <name type="scientific">Caerostris extrusa</name>
    <name type="common">Bark spider</name>
    <name type="synonym">Caerostris bankana</name>
    <dbReference type="NCBI Taxonomy" id="172846"/>
    <lineage>
        <taxon>Eukaryota</taxon>
        <taxon>Metazoa</taxon>
        <taxon>Ecdysozoa</taxon>
        <taxon>Arthropoda</taxon>
        <taxon>Chelicerata</taxon>
        <taxon>Arachnida</taxon>
        <taxon>Araneae</taxon>
        <taxon>Araneomorphae</taxon>
        <taxon>Entelegynae</taxon>
        <taxon>Araneoidea</taxon>
        <taxon>Araneidae</taxon>
        <taxon>Caerostris</taxon>
    </lineage>
</organism>
<feature type="compositionally biased region" description="Basic and acidic residues" evidence="13">
    <location>
        <begin position="26"/>
        <end position="41"/>
    </location>
</feature>
<evidence type="ECO:0000256" key="7">
    <source>
        <dbReference type="ARBA" id="ARBA00023053"/>
    </source>
</evidence>
<comment type="subcellular location">
    <subcellularLocation>
        <location evidence="1">Membrane</location>
        <topology evidence="1">Multi-pass membrane protein</topology>
    </subcellularLocation>
</comment>
<keyword evidence="8 12" id="KW-0406">Ion transport</keyword>
<dbReference type="Proteomes" id="UP001054945">
    <property type="component" value="Unassembled WGS sequence"/>
</dbReference>
<evidence type="ECO:0000256" key="13">
    <source>
        <dbReference type="SAM" id="MobiDB-lite"/>
    </source>
</evidence>
<evidence type="ECO:0000256" key="10">
    <source>
        <dbReference type="ARBA" id="ARBA00023201"/>
    </source>
</evidence>
<dbReference type="InterPro" id="IPR001873">
    <property type="entry name" value="ENaC"/>
</dbReference>
<dbReference type="GO" id="GO:0005272">
    <property type="term" value="F:sodium channel activity"/>
    <property type="evidence" value="ECO:0007669"/>
    <property type="project" value="UniProtKB-KW"/>
</dbReference>
<reference evidence="15 16" key="1">
    <citation type="submission" date="2021-06" db="EMBL/GenBank/DDBJ databases">
        <title>Caerostris extrusa draft genome.</title>
        <authorList>
            <person name="Kono N."/>
            <person name="Arakawa K."/>
        </authorList>
    </citation>
    <scope>NUCLEOTIDE SEQUENCE [LARGE SCALE GENOMIC DNA]</scope>
</reference>
<dbReference type="EMBL" id="BPLR01000554">
    <property type="protein sequence ID" value="GIY95611.1"/>
    <property type="molecule type" value="Genomic_DNA"/>
</dbReference>
<keyword evidence="3 12" id="KW-0813">Transport</keyword>
<feature type="transmembrane region" description="Helical" evidence="14">
    <location>
        <begin position="88"/>
        <end position="106"/>
    </location>
</feature>
<keyword evidence="4 12" id="KW-0894">Sodium channel</keyword>
<accession>A0AAV4XNQ3</accession>
<keyword evidence="16" id="KW-1185">Reference proteome</keyword>
<comment type="caution">
    <text evidence="15">The sequence shown here is derived from an EMBL/GenBank/DDBJ whole genome shotgun (WGS) entry which is preliminary data.</text>
</comment>
<evidence type="ECO:0000256" key="8">
    <source>
        <dbReference type="ARBA" id="ARBA00023065"/>
    </source>
</evidence>
<evidence type="ECO:0000256" key="4">
    <source>
        <dbReference type="ARBA" id="ARBA00022461"/>
    </source>
</evidence>
<evidence type="ECO:0000256" key="5">
    <source>
        <dbReference type="ARBA" id="ARBA00022692"/>
    </source>
</evidence>
<evidence type="ECO:0000313" key="16">
    <source>
        <dbReference type="Proteomes" id="UP001054945"/>
    </source>
</evidence>
<protein>
    <submittedName>
        <fullName evidence="15">Uncharacterized protein</fullName>
    </submittedName>
</protein>
<evidence type="ECO:0000256" key="11">
    <source>
        <dbReference type="ARBA" id="ARBA00023303"/>
    </source>
</evidence>
<keyword evidence="11 12" id="KW-0407">Ion channel</keyword>
<evidence type="ECO:0000256" key="12">
    <source>
        <dbReference type="RuleBase" id="RU000679"/>
    </source>
</evidence>
<feature type="region of interest" description="Disordered" evidence="13">
    <location>
        <begin position="19"/>
        <end position="49"/>
    </location>
</feature>
<evidence type="ECO:0000313" key="15">
    <source>
        <dbReference type="EMBL" id="GIY95611.1"/>
    </source>
</evidence>
<evidence type="ECO:0000256" key="14">
    <source>
        <dbReference type="SAM" id="Phobius"/>
    </source>
</evidence>
<keyword evidence="6 14" id="KW-1133">Transmembrane helix</keyword>
<keyword evidence="9 14" id="KW-0472">Membrane</keyword>
<sequence>MSSDNTKYTQENIPISLTNSVSEVSSNHEKTEIERASETNKKPGRIFKETPNALRNSVSEVSSNNEKSEIETVSEASRKARGIFKASVVCKIIKYAIFLTCFSFLFQQSMDFYYYYVTYPITTSIVVRNSKIVKKPAITICNHNPYQNYIITQKGSMLSIDELIYESYFNLSQDSPPFIESNSRWTESMQPVLIFDPMLEMHKASYVKCFSSNLHLLDNEYPETQEEEEHLQPAPYPTDCTDYVALWEKNNKTGPRSQENNMSSEILHCIAKHCFSPNKAAWFETRQTTQKEYTRIHAELGRVVSGFSDSCIGKRRKNINECRMNCKPDCVKDVQYPDSASEKDKYSFLWRKRWHVRLSSKLSVDALVIFRSRYHGQKNFMGYIETTF</sequence>
<proteinExistence type="inferred from homology"/>
<evidence type="ECO:0000256" key="9">
    <source>
        <dbReference type="ARBA" id="ARBA00023136"/>
    </source>
</evidence>
<keyword evidence="5 12" id="KW-0812">Transmembrane</keyword>